<dbReference type="OrthoDB" id="4759936at2"/>
<dbReference type="InterPro" id="IPR036291">
    <property type="entry name" value="NAD(P)-bd_dom_sf"/>
</dbReference>
<dbReference type="EMBL" id="MVHS01000006">
    <property type="protein sequence ID" value="ORA72781.1"/>
    <property type="molecule type" value="Genomic_DNA"/>
</dbReference>
<name>A0A1X0DK45_9MYCO</name>
<comment type="caution">
    <text evidence="1">The sequence shown here is derived from an EMBL/GenBank/DDBJ whole genome shotgun (WGS) entry which is preliminary data.</text>
</comment>
<sequence length="359" mass="38992">MSKPIRVFQVATGNLGSEMIKRIAGDPDLELVGVHCYTPEKIGRDSGELVGLAPNGVRATGTVEEIIAAKPDVLTFHGVFPDEDLYVAVLEAGINIVTTADWITGWHRDHNHPHPSGRPVSDLLTEACRKGGSTFYGTGMNPGLNQILGVVCSADVAEIENVTTIESVDVSCHHSRDTWVEVGYGQPVDDPEIPGKLEKFTRVFADSVLMMADAFDLELDEVRFEYELGACTRDVDLGWYTLPKGSLGGNYIKYRGMVDGVARVETHLEWQMTPHTDPSWNIKGCYITRITGDPCIYNKHMVFPKAGVDLSDPAAFASIGMTVTGMPALYAIPSVVAAAPGIITSNDLPLRGFAGRFKR</sequence>
<protein>
    <submittedName>
        <fullName evidence="1">Dihydrodipicolinate reductase</fullName>
    </submittedName>
</protein>
<dbReference type="STRING" id="444597.BST26_04060"/>
<reference evidence="1 2" key="1">
    <citation type="submission" date="2016-12" db="EMBL/GenBank/DDBJ databases">
        <title>The new phylogeny of genus Mycobacterium.</title>
        <authorList>
            <person name="Tortoli E."/>
            <person name="Trovato A."/>
            <person name="Cirillo D.M."/>
        </authorList>
    </citation>
    <scope>NUCLEOTIDE SEQUENCE [LARGE SCALE GENOMIC DNA]</scope>
    <source>
        <strain evidence="1 2">DSM 45130</strain>
    </source>
</reference>
<accession>A0A1X0DK45</accession>
<dbReference type="CDD" id="cd24146">
    <property type="entry name" value="nat-AmDH_N_like"/>
    <property type="match status" value="1"/>
</dbReference>
<dbReference type="Gene3D" id="3.40.50.720">
    <property type="entry name" value="NAD(P)-binding Rossmann-like Domain"/>
    <property type="match status" value="1"/>
</dbReference>
<evidence type="ECO:0000313" key="1">
    <source>
        <dbReference type="EMBL" id="ORA72781.1"/>
    </source>
</evidence>
<keyword evidence="2" id="KW-1185">Reference proteome</keyword>
<organism evidence="1 2">
    <name type="scientific">Mycolicibacterium insubricum</name>
    <dbReference type="NCBI Taxonomy" id="444597"/>
    <lineage>
        <taxon>Bacteria</taxon>
        <taxon>Bacillati</taxon>
        <taxon>Actinomycetota</taxon>
        <taxon>Actinomycetes</taxon>
        <taxon>Mycobacteriales</taxon>
        <taxon>Mycobacteriaceae</taxon>
        <taxon>Mycolicibacterium</taxon>
    </lineage>
</organism>
<dbReference type="AlphaFoldDB" id="A0A1X0DK45"/>
<evidence type="ECO:0000313" key="2">
    <source>
        <dbReference type="Proteomes" id="UP000192801"/>
    </source>
</evidence>
<gene>
    <name evidence="1" type="ORF">BST26_04060</name>
</gene>
<dbReference type="RefSeq" id="WP_083029478.1">
    <property type="nucleotide sequence ID" value="NZ_AP022618.1"/>
</dbReference>
<dbReference type="SUPFAM" id="SSF51735">
    <property type="entry name" value="NAD(P)-binding Rossmann-fold domains"/>
    <property type="match status" value="1"/>
</dbReference>
<dbReference type="Proteomes" id="UP000192801">
    <property type="component" value="Unassembled WGS sequence"/>
</dbReference>
<proteinExistence type="predicted"/>